<dbReference type="EMBL" id="JPWI01000001">
    <property type="protein sequence ID" value="RCK49314.1"/>
    <property type="molecule type" value="Genomic_DNA"/>
</dbReference>
<reference evidence="1 2" key="1">
    <citation type="submission" date="2014-07" db="EMBL/GenBank/DDBJ databases">
        <title>Draft genome sequence of Thalassospira profundimaris PR54-5.</title>
        <authorList>
            <person name="Lai Q."/>
            <person name="Shao Z."/>
        </authorList>
    </citation>
    <scope>NUCLEOTIDE SEQUENCE [LARGE SCALE GENOMIC DNA]</scope>
    <source>
        <strain evidence="1 2">PR54-5</strain>
    </source>
</reference>
<proteinExistence type="predicted"/>
<evidence type="ECO:0000313" key="1">
    <source>
        <dbReference type="EMBL" id="RCK49314.1"/>
    </source>
</evidence>
<protein>
    <submittedName>
        <fullName evidence="1">Uncharacterized protein</fullName>
    </submittedName>
</protein>
<dbReference type="AlphaFoldDB" id="A0A367X6M5"/>
<accession>A0A367X6M5</accession>
<comment type="caution">
    <text evidence="1">The sequence shown here is derived from an EMBL/GenBank/DDBJ whole genome shotgun (WGS) entry which is preliminary data.</text>
</comment>
<sequence length="109" mass="12023">MSRMENVTTGPMDIWAQTGGAIATPVANADDHQGQEMQSAMLTRSPQTCYSIDQEMANGQYSGHFPFCIEHEIQAAQYSQQFPVCIDQGQELQSAMLTRSPQTCYSIGQ</sequence>
<name>A0A367X6M5_9PROT</name>
<dbReference type="OrthoDB" id="9855145at2"/>
<evidence type="ECO:0000313" key="2">
    <source>
        <dbReference type="Proteomes" id="UP000252255"/>
    </source>
</evidence>
<dbReference type="Proteomes" id="UP000252255">
    <property type="component" value="Unassembled WGS sequence"/>
</dbReference>
<gene>
    <name evidence="1" type="ORF">TH30_03065</name>
</gene>
<dbReference type="RefSeq" id="WP_147251918.1">
    <property type="nucleotide sequence ID" value="NZ_JPWI01000001.1"/>
</dbReference>
<organism evidence="1 2">
    <name type="scientific">Thalassospira profundimaris</name>
    <dbReference type="NCBI Taxonomy" id="502049"/>
    <lineage>
        <taxon>Bacteria</taxon>
        <taxon>Pseudomonadati</taxon>
        <taxon>Pseudomonadota</taxon>
        <taxon>Alphaproteobacteria</taxon>
        <taxon>Rhodospirillales</taxon>
        <taxon>Thalassospiraceae</taxon>
        <taxon>Thalassospira</taxon>
    </lineage>
</organism>